<comment type="caution">
    <text evidence="1">The sequence shown here is derived from an EMBL/GenBank/DDBJ whole genome shotgun (WGS) entry which is preliminary data.</text>
</comment>
<sequence>MEESDPTKLCSLIEKATHSISPEVDPRLLKAIKSTVRSSDAEVRVAVETLMEKMKKDHAQVRYLALLIIDELFMRSKLFRSLLVVNFDQFLSLSVGFRKNQPLPPPRAVASVLRSKSIEFLEKWHGSFGIHYRQLRSAFDYLKHTLMFQFPNRLEAAARLQQERREREIRSKEILLSKFETLRGSYSSIKGEIQSALEEITECLDIVRVKEDEFVPMGSVEEDGVVEIRSFSFQQLRLVSLKEGKRVRENSDNKAVFDVLRELYKLLVSRHLSSVQEWISVLVRVDSADNKVRDSILKEFIDLQNSVRAVKKRCEQLGFALPSTLTREEEEDLWEEGKIEISDSENIRAPNMPSEEIASSSVADAGKGKAPDSSKTLKSGKVSSLEGDGSRPKSSKRKLFSEAPVMPWGSFLDSWGSSSDVLANQRGLEVEGHWGRVDYDAVIPAKKIAELNVQVTVYKEQHQEIRPCLAPLSKGGLCQRRDLRMCPFHGPIVPRDAEGNPINRSELSVSDKTAEELSTLVDGENRLELGNTIAEQLARQAIKNVRNRDGEEKKKEDYKRLMKRVQLAKVREHNETVLRNAALASTSQSEAIEGDVATVHLNRRSTKGRKQTLASMLREKVTTKDRIAKKLLNSNVTDAAVRQLRQGEEANYREAFPNQW</sequence>
<name>A0ACC2K5G1_PERAE</name>
<dbReference type="Proteomes" id="UP001234297">
    <property type="component" value="Chromosome 12"/>
</dbReference>
<protein>
    <submittedName>
        <fullName evidence="1">Uncharacterized protein</fullName>
    </submittedName>
</protein>
<accession>A0ACC2K5G1</accession>
<proteinExistence type="predicted"/>
<organism evidence="1 2">
    <name type="scientific">Persea americana</name>
    <name type="common">Avocado</name>
    <dbReference type="NCBI Taxonomy" id="3435"/>
    <lineage>
        <taxon>Eukaryota</taxon>
        <taxon>Viridiplantae</taxon>
        <taxon>Streptophyta</taxon>
        <taxon>Embryophyta</taxon>
        <taxon>Tracheophyta</taxon>
        <taxon>Spermatophyta</taxon>
        <taxon>Magnoliopsida</taxon>
        <taxon>Magnoliidae</taxon>
        <taxon>Laurales</taxon>
        <taxon>Lauraceae</taxon>
        <taxon>Persea</taxon>
    </lineage>
</organism>
<keyword evidence="2" id="KW-1185">Reference proteome</keyword>
<evidence type="ECO:0000313" key="2">
    <source>
        <dbReference type="Proteomes" id="UP001234297"/>
    </source>
</evidence>
<dbReference type="EMBL" id="CM056820">
    <property type="protein sequence ID" value="KAJ8616351.1"/>
    <property type="molecule type" value="Genomic_DNA"/>
</dbReference>
<gene>
    <name evidence="1" type="ORF">MRB53_035723</name>
</gene>
<evidence type="ECO:0000313" key="1">
    <source>
        <dbReference type="EMBL" id="KAJ8616351.1"/>
    </source>
</evidence>
<reference evidence="1 2" key="1">
    <citation type="journal article" date="2022" name="Hortic Res">
        <title>A haplotype resolved chromosomal level avocado genome allows analysis of novel avocado genes.</title>
        <authorList>
            <person name="Nath O."/>
            <person name="Fletcher S.J."/>
            <person name="Hayward A."/>
            <person name="Shaw L.M."/>
            <person name="Masouleh A.K."/>
            <person name="Furtado A."/>
            <person name="Henry R.J."/>
            <person name="Mitter N."/>
        </authorList>
    </citation>
    <scope>NUCLEOTIDE SEQUENCE [LARGE SCALE GENOMIC DNA]</scope>
    <source>
        <strain evidence="2">cv. Hass</strain>
    </source>
</reference>